<sequence>MHTPNKVTLLYREFREIRVRSAEQDEKSKKRKRAELTSPVPASSREAEKIRAFKLLEMLIKFVKTENIRRSGEIDTFLRVEECQERNAGEVVKLHLEKLLAAEIDFIQAREKMRLAYFHLGQAYAQWIFELLPTLDALLTPKIFHREAYPIVPAHLLKLCKQSNESSVLKRLERARKFFHMESLVEVEALAECEDLTVKRMDNKFMKSLSLLA</sequence>
<reference evidence="2 3" key="1">
    <citation type="journal article" date="2018" name="Mol. Biol. Evol.">
        <title>Broad Genomic Sampling Reveals a Smut Pathogenic Ancestry of the Fungal Clade Ustilaginomycotina.</title>
        <authorList>
            <person name="Kijpornyongpan T."/>
            <person name="Mondo S.J."/>
            <person name="Barry K."/>
            <person name="Sandor L."/>
            <person name="Lee J."/>
            <person name="Lipzen A."/>
            <person name="Pangilinan J."/>
            <person name="LaButti K."/>
            <person name="Hainaut M."/>
            <person name="Henrissat B."/>
            <person name="Grigoriev I.V."/>
            <person name="Spatafora J.W."/>
            <person name="Aime M.C."/>
        </authorList>
    </citation>
    <scope>NUCLEOTIDE SEQUENCE [LARGE SCALE GENOMIC DNA]</scope>
    <source>
        <strain evidence="2 3">MCA 3882</strain>
    </source>
</reference>
<evidence type="ECO:0000313" key="2">
    <source>
        <dbReference type="EMBL" id="PWN31511.1"/>
    </source>
</evidence>
<evidence type="ECO:0000313" key="3">
    <source>
        <dbReference type="Proteomes" id="UP000245771"/>
    </source>
</evidence>
<dbReference type="EMBL" id="KZ819607">
    <property type="protein sequence ID" value="PWN31511.1"/>
    <property type="molecule type" value="Genomic_DNA"/>
</dbReference>
<dbReference type="InParanoid" id="A0A316V4U3"/>
<proteinExistence type="predicted"/>
<gene>
    <name evidence="2" type="ORF">FA14DRAFT_175203</name>
</gene>
<dbReference type="GeneID" id="37022364"/>
<evidence type="ECO:0000256" key="1">
    <source>
        <dbReference type="SAM" id="MobiDB-lite"/>
    </source>
</evidence>
<feature type="region of interest" description="Disordered" evidence="1">
    <location>
        <begin position="21"/>
        <end position="40"/>
    </location>
</feature>
<protein>
    <submittedName>
        <fullName evidence="2">Uncharacterized protein</fullName>
    </submittedName>
</protein>
<name>A0A316V4U3_9BASI</name>
<organism evidence="2 3">
    <name type="scientific">Meira miltonrushii</name>
    <dbReference type="NCBI Taxonomy" id="1280837"/>
    <lineage>
        <taxon>Eukaryota</taxon>
        <taxon>Fungi</taxon>
        <taxon>Dikarya</taxon>
        <taxon>Basidiomycota</taxon>
        <taxon>Ustilaginomycotina</taxon>
        <taxon>Exobasidiomycetes</taxon>
        <taxon>Exobasidiales</taxon>
        <taxon>Brachybasidiaceae</taxon>
        <taxon>Meira</taxon>
    </lineage>
</organism>
<keyword evidence="3" id="KW-1185">Reference proteome</keyword>
<accession>A0A316V4U3</accession>
<dbReference type="RefSeq" id="XP_025351813.1">
    <property type="nucleotide sequence ID" value="XM_025500583.1"/>
</dbReference>
<dbReference type="Proteomes" id="UP000245771">
    <property type="component" value="Unassembled WGS sequence"/>
</dbReference>
<dbReference type="AlphaFoldDB" id="A0A316V4U3"/>